<keyword evidence="4 6" id="KW-0238">DNA-binding</keyword>
<dbReference type="CDD" id="cd00073">
    <property type="entry name" value="H15"/>
    <property type="match status" value="1"/>
</dbReference>
<gene>
    <name evidence="10" type="primary">LOC124810050</name>
</gene>
<comment type="subcellular location">
    <subcellularLocation>
        <location evidence="2">Chromosome</location>
    </subcellularLocation>
    <subcellularLocation>
        <location evidence="1 6">Nucleus</location>
    </subcellularLocation>
</comment>
<evidence type="ECO:0000256" key="7">
    <source>
        <dbReference type="SAM" id="MobiDB-lite"/>
    </source>
</evidence>
<feature type="compositionally biased region" description="Basic and acidic residues" evidence="7">
    <location>
        <begin position="173"/>
        <end position="190"/>
    </location>
</feature>
<evidence type="ECO:0000313" key="10">
    <source>
        <dbReference type="RefSeq" id="XP_065643188.1"/>
    </source>
</evidence>
<dbReference type="RefSeq" id="XP_065643188.1">
    <property type="nucleotide sequence ID" value="XM_065787116.1"/>
</dbReference>
<comment type="similarity">
    <text evidence="6">Belongs to the histone H1/H5 family.</text>
</comment>
<accession>A0ABM4B303</accession>
<feature type="compositionally biased region" description="Basic residues" evidence="7">
    <location>
        <begin position="116"/>
        <end position="128"/>
    </location>
</feature>
<evidence type="ECO:0000256" key="5">
    <source>
        <dbReference type="ARBA" id="ARBA00023242"/>
    </source>
</evidence>
<feature type="region of interest" description="Disordered" evidence="7">
    <location>
        <begin position="94"/>
        <end position="196"/>
    </location>
</feature>
<proteinExistence type="inferred from homology"/>
<sequence length="208" mass="22766">MSEVASPKKIAKKSAPKKPADHAPYKAMIVDAINSLKERKGSSRQAIAKHLKANNKVCDNVDSQMKINLKRMVIAVELVQVKGVGASGSFRIAAKPKAAKKKSPAATVKKANERKQRSKSTPKKKAAPTKKATAAKEKAKKLKEKGKEDASEKERPKAVGSEKTCCEESQSNSKEESRSEEDHHQSRKEISSACPFILNGYFHSHTSF</sequence>
<evidence type="ECO:0000259" key="8">
    <source>
        <dbReference type="PROSITE" id="PS51504"/>
    </source>
</evidence>
<dbReference type="InterPro" id="IPR005818">
    <property type="entry name" value="Histone_H1/H5_H15"/>
</dbReference>
<dbReference type="SUPFAM" id="SSF46785">
    <property type="entry name" value="Winged helix' DNA-binding domain"/>
    <property type="match status" value="1"/>
</dbReference>
<feature type="domain" description="H15" evidence="8">
    <location>
        <begin position="21"/>
        <end position="94"/>
    </location>
</feature>
<organism evidence="9 10">
    <name type="scientific">Hydra vulgaris</name>
    <name type="common">Hydra</name>
    <name type="synonym">Hydra attenuata</name>
    <dbReference type="NCBI Taxonomy" id="6087"/>
    <lineage>
        <taxon>Eukaryota</taxon>
        <taxon>Metazoa</taxon>
        <taxon>Cnidaria</taxon>
        <taxon>Hydrozoa</taxon>
        <taxon>Hydroidolina</taxon>
        <taxon>Anthoathecata</taxon>
        <taxon>Aplanulata</taxon>
        <taxon>Hydridae</taxon>
        <taxon>Hydra</taxon>
    </lineage>
</organism>
<dbReference type="GeneID" id="124810050"/>
<dbReference type="InterPro" id="IPR005819">
    <property type="entry name" value="H1/H5"/>
</dbReference>
<dbReference type="Proteomes" id="UP001652625">
    <property type="component" value="Chromosome 01"/>
</dbReference>
<name>A0ABM4B303_HYDVU</name>
<dbReference type="Pfam" id="PF00538">
    <property type="entry name" value="Linker_histone"/>
    <property type="match status" value="1"/>
</dbReference>
<keyword evidence="5 6" id="KW-0539">Nucleus</keyword>
<dbReference type="PRINTS" id="PR00624">
    <property type="entry name" value="HISTONEH5"/>
</dbReference>
<evidence type="ECO:0000256" key="4">
    <source>
        <dbReference type="ARBA" id="ARBA00023125"/>
    </source>
</evidence>
<protein>
    <submittedName>
        <fullName evidence="10">Histone H1-delta-like isoform X2</fullName>
    </submittedName>
</protein>
<dbReference type="InterPro" id="IPR036390">
    <property type="entry name" value="WH_DNA-bd_sf"/>
</dbReference>
<dbReference type="Gene3D" id="1.10.10.10">
    <property type="entry name" value="Winged helix-like DNA-binding domain superfamily/Winged helix DNA-binding domain"/>
    <property type="match status" value="1"/>
</dbReference>
<dbReference type="SMART" id="SM00526">
    <property type="entry name" value="H15"/>
    <property type="match status" value="1"/>
</dbReference>
<evidence type="ECO:0000256" key="6">
    <source>
        <dbReference type="RuleBase" id="RU003894"/>
    </source>
</evidence>
<dbReference type="PANTHER" id="PTHR11467:SF36">
    <property type="entry name" value="HISTONE 24-RELATED"/>
    <property type="match status" value="1"/>
</dbReference>
<dbReference type="PROSITE" id="PS51504">
    <property type="entry name" value="H15"/>
    <property type="match status" value="1"/>
</dbReference>
<feature type="compositionally biased region" description="Basic and acidic residues" evidence="7">
    <location>
        <begin position="145"/>
        <end position="157"/>
    </location>
</feature>
<feature type="region of interest" description="Disordered" evidence="7">
    <location>
        <begin position="1"/>
        <end position="23"/>
    </location>
</feature>
<evidence type="ECO:0000256" key="2">
    <source>
        <dbReference type="ARBA" id="ARBA00004286"/>
    </source>
</evidence>
<evidence type="ECO:0000313" key="9">
    <source>
        <dbReference type="Proteomes" id="UP001652625"/>
    </source>
</evidence>
<evidence type="ECO:0000256" key="3">
    <source>
        <dbReference type="ARBA" id="ARBA00022454"/>
    </source>
</evidence>
<dbReference type="InterPro" id="IPR036388">
    <property type="entry name" value="WH-like_DNA-bd_sf"/>
</dbReference>
<keyword evidence="3 6" id="KW-0158">Chromosome</keyword>
<reference evidence="10" key="2">
    <citation type="submission" date="2025-08" db="UniProtKB">
        <authorList>
            <consortium name="RefSeq"/>
        </authorList>
    </citation>
    <scope>IDENTIFICATION</scope>
</reference>
<keyword evidence="9" id="KW-1185">Reference proteome</keyword>
<reference evidence="9" key="1">
    <citation type="submission" date="2025-05" db="UniProtKB">
        <authorList>
            <consortium name="RefSeq"/>
        </authorList>
    </citation>
    <scope>NUCLEOTIDE SEQUENCE [LARGE SCALE GENOMIC DNA]</scope>
</reference>
<dbReference type="PANTHER" id="PTHR11467">
    <property type="entry name" value="HISTONE H1"/>
    <property type="match status" value="1"/>
</dbReference>
<evidence type="ECO:0000256" key="1">
    <source>
        <dbReference type="ARBA" id="ARBA00004123"/>
    </source>
</evidence>